<evidence type="ECO:0000313" key="14">
    <source>
        <dbReference type="EMBL" id="STY22609.1"/>
    </source>
</evidence>
<evidence type="ECO:0000256" key="3">
    <source>
        <dbReference type="ARBA" id="ARBA00008741"/>
    </source>
</evidence>
<keyword evidence="11 12" id="KW-0472">Membrane</keyword>
<feature type="transmembrane region" description="Helical" evidence="12">
    <location>
        <begin position="15"/>
        <end position="35"/>
    </location>
</feature>
<evidence type="ECO:0000256" key="12">
    <source>
        <dbReference type="RuleBase" id="RU363101"/>
    </source>
</evidence>
<dbReference type="OrthoDB" id="9815607at2"/>
<evidence type="ECO:0000256" key="11">
    <source>
        <dbReference type="ARBA" id="ARBA00023136"/>
    </source>
</evidence>
<comment type="function">
    <text evidence="1 12">Required for the export of heme to the periplasm for the biogenesis of c-type cytochromes.</text>
</comment>
<accession>A0A378LA61</accession>
<dbReference type="GO" id="GO:0015886">
    <property type="term" value="P:heme transport"/>
    <property type="evidence" value="ECO:0007669"/>
    <property type="project" value="InterPro"/>
</dbReference>
<dbReference type="Proteomes" id="UP000255110">
    <property type="component" value="Unassembled WGS sequence"/>
</dbReference>
<comment type="subcellular location">
    <subcellularLocation>
        <location evidence="2 12">Cell inner membrane</location>
        <topology evidence="2 12">Single-pass membrane protein</topology>
    </subcellularLocation>
</comment>
<evidence type="ECO:0000313" key="13">
    <source>
        <dbReference type="EMBL" id="KTD80551.1"/>
    </source>
</evidence>
<evidence type="ECO:0000256" key="6">
    <source>
        <dbReference type="ARBA" id="ARBA00022475"/>
    </source>
</evidence>
<dbReference type="GO" id="GO:0017004">
    <property type="term" value="P:cytochrome complex assembly"/>
    <property type="evidence" value="ECO:0007669"/>
    <property type="project" value="UniProtKB-KW"/>
</dbReference>
<dbReference type="AlphaFoldDB" id="A0A378LA61"/>
<keyword evidence="5 12" id="KW-0813">Transport</keyword>
<keyword evidence="8 12" id="KW-0812">Transmembrane</keyword>
<dbReference type="InterPro" id="IPR007078">
    <property type="entry name" value="Haem_export_protD_CcmD"/>
</dbReference>
<dbReference type="GO" id="GO:0005886">
    <property type="term" value="C:plasma membrane"/>
    <property type="evidence" value="ECO:0007669"/>
    <property type="project" value="UniProtKB-SubCell"/>
</dbReference>
<reference evidence="14 16" key="2">
    <citation type="submission" date="2018-06" db="EMBL/GenBank/DDBJ databases">
        <authorList>
            <consortium name="Pathogen Informatics"/>
            <person name="Doyle S."/>
        </authorList>
    </citation>
    <scope>NUCLEOTIDE SEQUENCE [LARGE SCALE GENOMIC DNA]</scope>
    <source>
        <strain evidence="14 16">NCTC11991</strain>
    </source>
</reference>
<dbReference type="Pfam" id="PF04995">
    <property type="entry name" value="CcmD"/>
    <property type="match status" value="1"/>
</dbReference>
<evidence type="ECO:0000256" key="10">
    <source>
        <dbReference type="ARBA" id="ARBA00022989"/>
    </source>
</evidence>
<dbReference type="STRING" id="460.Lstg_0387"/>
<protein>
    <recommendedName>
        <fullName evidence="4 12">Heme exporter protein D</fullName>
    </recommendedName>
</protein>
<dbReference type="RefSeq" id="WP_058475988.1">
    <property type="nucleotide sequence ID" value="NZ_CAAAIO010000008.1"/>
</dbReference>
<evidence type="ECO:0000256" key="1">
    <source>
        <dbReference type="ARBA" id="ARBA00002442"/>
    </source>
</evidence>
<keyword evidence="15" id="KW-1185">Reference proteome</keyword>
<reference evidence="13 15" key="1">
    <citation type="submission" date="2015-11" db="EMBL/GenBank/DDBJ databases">
        <title>Genomic analysis of 38 Legionella species identifies large and diverse effector repertoires.</title>
        <authorList>
            <person name="Burstein D."/>
            <person name="Amaro F."/>
            <person name="Zusman T."/>
            <person name="Lifshitz Z."/>
            <person name="Cohen O."/>
            <person name="Gilbert J.A."/>
            <person name="Pupko T."/>
            <person name="Shuman H.A."/>
            <person name="Segal G."/>
        </authorList>
    </citation>
    <scope>NUCLEOTIDE SEQUENCE [LARGE SCALE GENOMIC DNA]</scope>
    <source>
        <strain evidence="13 15">SC-18-C9</strain>
    </source>
</reference>
<keyword evidence="7 12" id="KW-0997">Cell inner membrane</keyword>
<evidence type="ECO:0000256" key="7">
    <source>
        <dbReference type="ARBA" id="ARBA00022519"/>
    </source>
</evidence>
<evidence type="ECO:0000256" key="5">
    <source>
        <dbReference type="ARBA" id="ARBA00022448"/>
    </source>
</evidence>
<keyword evidence="10 12" id="KW-1133">Transmembrane helix</keyword>
<organism evidence="14 16">
    <name type="scientific">Legionella steigerwaltii</name>
    <dbReference type="NCBI Taxonomy" id="460"/>
    <lineage>
        <taxon>Bacteria</taxon>
        <taxon>Pseudomonadati</taxon>
        <taxon>Pseudomonadota</taxon>
        <taxon>Gammaproteobacteria</taxon>
        <taxon>Legionellales</taxon>
        <taxon>Legionellaceae</taxon>
        <taxon>Legionella</taxon>
    </lineage>
</organism>
<name>A0A378LA61_9GAMM</name>
<keyword evidence="6 12" id="KW-1003">Cell membrane</keyword>
<dbReference type="Proteomes" id="UP000054820">
    <property type="component" value="Unassembled WGS sequence"/>
</dbReference>
<keyword evidence="9 12" id="KW-0201">Cytochrome c-type biogenesis</keyword>
<proteinExistence type="inferred from homology"/>
<gene>
    <name evidence="14" type="primary">ccmD</name>
    <name evidence="13" type="ORF">Lstg_0387</name>
    <name evidence="14" type="ORF">NCTC11991_01198</name>
</gene>
<sequence length="52" mass="6320">MNQFLEWLAMGGYSMYVWPAYGLVCAVLVMNMLGMKWKEKQTRQKLQQWFKR</sequence>
<dbReference type="NCBIfam" id="TIGR03141">
    <property type="entry name" value="cytochro_ccmD"/>
    <property type="match status" value="1"/>
</dbReference>
<evidence type="ECO:0000313" key="16">
    <source>
        <dbReference type="Proteomes" id="UP000255110"/>
    </source>
</evidence>
<evidence type="ECO:0000313" key="15">
    <source>
        <dbReference type="Proteomes" id="UP000054820"/>
    </source>
</evidence>
<evidence type="ECO:0000256" key="2">
    <source>
        <dbReference type="ARBA" id="ARBA00004377"/>
    </source>
</evidence>
<evidence type="ECO:0000256" key="4">
    <source>
        <dbReference type="ARBA" id="ARBA00016461"/>
    </source>
</evidence>
<dbReference type="EMBL" id="LNYZ01000002">
    <property type="protein sequence ID" value="KTD80551.1"/>
    <property type="molecule type" value="Genomic_DNA"/>
</dbReference>
<dbReference type="EMBL" id="UGOY01000001">
    <property type="protein sequence ID" value="STY22609.1"/>
    <property type="molecule type" value="Genomic_DNA"/>
</dbReference>
<comment type="similarity">
    <text evidence="3 12">Belongs to the CcmD/CycX/HelD family.</text>
</comment>
<evidence type="ECO:0000256" key="8">
    <source>
        <dbReference type="ARBA" id="ARBA00022692"/>
    </source>
</evidence>
<evidence type="ECO:0000256" key="9">
    <source>
        <dbReference type="ARBA" id="ARBA00022748"/>
    </source>
</evidence>